<evidence type="ECO:0000313" key="2">
    <source>
        <dbReference type="EMBL" id="KAK9663790.1"/>
    </source>
</evidence>
<evidence type="ECO:0000313" key="3">
    <source>
        <dbReference type="Proteomes" id="UP001479436"/>
    </source>
</evidence>
<dbReference type="SUPFAM" id="SSF52777">
    <property type="entry name" value="CoA-dependent acyltransferases"/>
    <property type="match status" value="2"/>
</dbReference>
<dbReference type="EMBL" id="JASJQH010011503">
    <property type="protein sequence ID" value="KAK9663790.1"/>
    <property type="molecule type" value="Genomic_DNA"/>
</dbReference>
<proteinExistence type="predicted"/>
<dbReference type="Proteomes" id="UP001479436">
    <property type="component" value="Unassembled WGS sequence"/>
</dbReference>
<evidence type="ECO:0000259" key="1">
    <source>
        <dbReference type="Pfam" id="PF00668"/>
    </source>
</evidence>
<dbReference type="Pfam" id="PF00668">
    <property type="entry name" value="Condensation"/>
    <property type="match status" value="1"/>
</dbReference>
<reference evidence="2 3" key="1">
    <citation type="submission" date="2023-04" db="EMBL/GenBank/DDBJ databases">
        <title>Genome of Basidiobolus ranarum AG-B5.</title>
        <authorList>
            <person name="Stajich J.E."/>
            <person name="Carter-House D."/>
            <person name="Gryganskyi A."/>
        </authorList>
    </citation>
    <scope>NUCLEOTIDE SEQUENCE [LARGE SCALE GENOMIC DNA]</scope>
    <source>
        <strain evidence="2 3">AG-B5</strain>
    </source>
</reference>
<dbReference type="Gene3D" id="3.30.559.30">
    <property type="entry name" value="Nonribosomal peptide synthetase, condensation domain"/>
    <property type="match status" value="1"/>
</dbReference>
<dbReference type="InterPro" id="IPR023213">
    <property type="entry name" value="CAT-like_dom_sf"/>
</dbReference>
<feature type="domain" description="Condensation" evidence="1">
    <location>
        <begin position="5"/>
        <end position="311"/>
    </location>
</feature>
<organism evidence="2 3">
    <name type="scientific">Basidiobolus ranarum</name>
    <dbReference type="NCBI Taxonomy" id="34480"/>
    <lineage>
        <taxon>Eukaryota</taxon>
        <taxon>Fungi</taxon>
        <taxon>Fungi incertae sedis</taxon>
        <taxon>Zoopagomycota</taxon>
        <taxon>Entomophthoromycotina</taxon>
        <taxon>Basidiobolomycetes</taxon>
        <taxon>Basidiobolales</taxon>
        <taxon>Basidiobolaceae</taxon>
        <taxon>Basidiobolus</taxon>
    </lineage>
</organism>
<dbReference type="PANTHER" id="PTHR45527">
    <property type="entry name" value="NONRIBOSOMAL PEPTIDE SYNTHETASE"/>
    <property type="match status" value="1"/>
</dbReference>
<sequence>MDSYQKKYPLSSGQTEIWLAQQLNPESAIYNIAQYAEIPGFIDRALFERALLQVLMEAECTRLQFVNGENGIEQFVGPLNWSLPLIDVSTNPNPREAAEAWMRADCAQPINLQYGLKVRYTLLKVAKDQYLWYQCAHHILFDGYSGVLILQRAAEIYSALVNDTTTAKCLMKPLSTLLQSDLDYRASTQFTIDQDYWLNYCKNWPELATLTSKKAVSTHLPICQTIHFSPQSASSLASDPRHLIYAWIAVIAVYIHRWTGADQVTLGFPVKARFGEIRHIPGMTSNVIPIRITVKSAMSLTSLIEQEKSTLIWSYN</sequence>
<keyword evidence="3" id="KW-1185">Reference proteome</keyword>
<dbReference type="PANTHER" id="PTHR45527:SF1">
    <property type="entry name" value="FATTY ACID SYNTHASE"/>
    <property type="match status" value="1"/>
</dbReference>
<comment type="caution">
    <text evidence="2">The sequence shown here is derived from an EMBL/GenBank/DDBJ whole genome shotgun (WGS) entry which is preliminary data.</text>
</comment>
<accession>A0ABR2VJQ2</accession>
<dbReference type="Gene3D" id="3.30.559.10">
    <property type="entry name" value="Chloramphenicol acetyltransferase-like domain"/>
    <property type="match status" value="1"/>
</dbReference>
<dbReference type="InterPro" id="IPR001242">
    <property type="entry name" value="Condensation_dom"/>
</dbReference>
<gene>
    <name evidence="2" type="ORF">K7432_017901</name>
</gene>
<name>A0ABR2VJQ2_9FUNG</name>
<protein>
    <recommendedName>
        <fullName evidence="1">Condensation domain-containing protein</fullName>
    </recommendedName>
</protein>